<reference evidence="2 3" key="1">
    <citation type="submission" date="2018-09" db="EMBL/GenBank/DDBJ databases">
        <title>Genomic investigation of the strawberry pathogen Phytophthora fragariae indicates pathogenicity is determined by transcriptional variation in three key races.</title>
        <authorList>
            <person name="Adams T.M."/>
            <person name="Armitage A.D."/>
            <person name="Sobczyk M.K."/>
            <person name="Bates H.J."/>
            <person name="Dunwell J.M."/>
            <person name="Nellist C.F."/>
            <person name="Harrison R.J."/>
        </authorList>
    </citation>
    <scope>NUCLEOTIDE SEQUENCE [LARGE SCALE GENOMIC DNA]</scope>
    <source>
        <strain evidence="2 3">SCRP249</strain>
    </source>
</reference>
<feature type="non-terminal residue" evidence="2">
    <location>
        <position position="1"/>
    </location>
</feature>
<accession>A0A6A3HEP2</accession>
<feature type="domain" description="Peptidase S74" evidence="1">
    <location>
        <begin position="297"/>
        <end position="391"/>
    </location>
</feature>
<proteinExistence type="predicted"/>
<dbReference type="EMBL" id="QXFV01004897">
    <property type="protein sequence ID" value="KAE8967274.1"/>
    <property type="molecule type" value="Genomic_DNA"/>
</dbReference>
<evidence type="ECO:0000259" key="1">
    <source>
        <dbReference type="PROSITE" id="PS51688"/>
    </source>
</evidence>
<dbReference type="PROSITE" id="PS51688">
    <property type="entry name" value="ICA"/>
    <property type="match status" value="1"/>
</dbReference>
<dbReference type="Proteomes" id="UP000429607">
    <property type="component" value="Unassembled WGS sequence"/>
</dbReference>
<organism evidence="2 3">
    <name type="scientific">Phytophthora rubi</name>
    <dbReference type="NCBI Taxonomy" id="129364"/>
    <lineage>
        <taxon>Eukaryota</taxon>
        <taxon>Sar</taxon>
        <taxon>Stramenopiles</taxon>
        <taxon>Oomycota</taxon>
        <taxon>Peronosporomycetes</taxon>
        <taxon>Peronosporales</taxon>
        <taxon>Peronosporaceae</taxon>
        <taxon>Phytophthora</taxon>
    </lineage>
</organism>
<comment type="caution">
    <text evidence="2">The sequence shown here is derived from an EMBL/GenBank/DDBJ whole genome shotgun (WGS) entry which is preliminary data.</text>
</comment>
<dbReference type="AlphaFoldDB" id="A0A6A3HEP2"/>
<evidence type="ECO:0000313" key="2">
    <source>
        <dbReference type="EMBL" id="KAE8967274.1"/>
    </source>
</evidence>
<dbReference type="Pfam" id="PF13884">
    <property type="entry name" value="Peptidase_S74"/>
    <property type="match status" value="1"/>
</dbReference>
<name>A0A6A3HEP2_9STRA</name>
<dbReference type="InterPro" id="IPR030392">
    <property type="entry name" value="S74_ICA"/>
</dbReference>
<protein>
    <recommendedName>
        <fullName evidence="1">Peptidase S74 domain-containing protein</fullName>
    </recommendedName>
</protein>
<evidence type="ECO:0000313" key="3">
    <source>
        <dbReference type="Proteomes" id="UP000429607"/>
    </source>
</evidence>
<sequence>TTVNTTSDIQVNGTSYNLTQLDRVNVTTIGTAQASKALVLDANRSASNIYNLIIDPNGTGIVCSTLKFWNAAGTASNTLAHMYYVGVQEGGATASQAVVLNSTKDYSGIRNLSCSGTLTISTSIATPSITCDTITKAGTITLSPTTLNLNPTTLQIAGTAVTATAAELNAVDVTAGAAAVSKALVLDSSGSIGTITKMTCTSIRSTTTECQITAGTALDTSAECRAYPLCITNDTDTVGSVAGISFMIDSTVAPIRCGGVGWDNTNGQRVRIGITNQDGTWAGYPNSVYGGPYTNGSNRRLKTDIRDCPHGLSTGMQMRPRLFRWKSSEDTEPDSIGFIAQELQPLVPEVVSGDENCPEDENGMIAYPMGIEMASITAVLWKAIQELTARV</sequence>
<gene>
    <name evidence="2" type="ORF">PR001_g28153</name>
</gene>